<protein>
    <recommendedName>
        <fullName evidence="1">Putative membrane protein insertion efficiency factor</fullName>
    </recommendedName>
</protein>
<organism evidence="3 4">
    <name type="scientific">Pseudoalteromonas rubra</name>
    <dbReference type="NCBI Taxonomy" id="43658"/>
    <lineage>
        <taxon>Bacteria</taxon>
        <taxon>Pseudomonadati</taxon>
        <taxon>Pseudomonadota</taxon>
        <taxon>Gammaproteobacteria</taxon>
        <taxon>Alteromonadales</taxon>
        <taxon>Pseudoalteromonadaceae</taxon>
        <taxon>Pseudoalteromonas</taxon>
    </lineage>
</organism>
<dbReference type="PANTHER" id="PTHR33383">
    <property type="entry name" value="MEMBRANE PROTEIN INSERTION EFFICIENCY FACTOR-RELATED"/>
    <property type="match status" value="1"/>
</dbReference>
<dbReference type="HAMAP" id="MF_00386">
    <property type="entry name" value="UPF0161_YidD"/>
    <property type="match status" value="1"/>
</dbReference>
<sequence>MNHTSPTASSRIVQQCKVWIRWPFRVCQTLIKTLLLGVIRFYQRFISPLLGPHCRFTPTCSHYAIQAINLHGIAKGSWLALKRILKCHPLSAGGSDPVPAKSTQDKQHEK</sequence>
<gene>
    <name evidence="3" type="ORF">PRUB_a4141</name>
</gene>
<dbReference type="GeneID" id="61359095"/>
<proteinExistence type="inferred from homology"/>
<dbReference type="AlphaFoldDB" id="A0A8T0C443"/>
<comment type="caution">
    <text evidence="3">The sequence shown here is derived from an EMBL/GenBank/DDBJ whole genome shotgun (WGS) entry which is preliminary data.</text>
</comment>
<dbReference type="InterPro" id="IPR002696">
    <property type="entry name" value="Membr_insert_effic_factor_YidD"/>
</dbReference>
<comment type="similarity">
    <text evidence="1">Belongs to the UPF0161 family.</text>
</comment>
<evidence type="ECO:0000256" key="2">
    <source>
        <dbReference type="SAM" id="MobiDB-lite"/>
    </source>
</evidence>
<dbReference type="EMBL" id="AHCD03000036">
    <property type="protein sequence ID" value="KAF7785474.1"/>
    <property type="molecule type" value="Genomic_DNA"/>
</dbReference>
<dbReference type="Proteomes" id="UP000016480">
    <property type="component" value="Unassembled WGS sequence"/>
</dbReference>
<keyword evidence="1" id="KW-1003">Cell membrane</keyword>
<evidence type="ECO:0000313" key="3">
    <source>
        <dbReference type="EMBL" id="KAF7785474.1"/>
    </source>
</evidence>
<dbReference type="RefSeq" id="WP_081694294.1">
    <property type="nucleotide sequence ID" value="NZ_AHCD03000036.1"/>
</dbReference>
<dbReference type="NCBIfam" id="TIGR00278">
    <property type="entry name" value="membrane protein insertion efficiency factor YidD"/>
    <property type="match status" value="1"/>
</dbReference>
<reference evidence="3 4" key="1">
    <citation type="journal article" date="2012" name="J. Bacteriol.">
        <title>Genome sequence of the cycloprodigiosin-producing bacterial strain Pseudoalteromonas rubra ATCC 29570(T).</title>
        <authorList>
            <person name="Xie B.B."/>
            <person name="Shu Y.L."/>
            <person name="Qin Q.L."/>
            <person name="Rong J.C."/>
            <person name="Zhang X.Y."/>
            <person name="Chen X.L."/>
            <person name="Zhou B.C."/>
            <person name="Zhang Y.Z."/>
        </authorList>
    </citation>
    <scope>NUCLEOTIDE SEQUENCE [LARGE SCALE GENOMIC DNA]</scope>
    <source>
        <strain evidence="3 4">DSM 6842</strain>
    </source>
</reference>
<dbReference type="Pfam" id="PF01809">
    <property type="entry name" value="YidD"/>
    <property type="match status" value="1"/>
</dbReference>
<comment type="function">
    <text evidence="1">Could be involved in insertion of integral membrane proteins into the membrane.</text>
</comment>
<accession>A0A8T0C443</accession>
<evidence type="ECO:0000313" key="4">
    <source>
        <dbReference type="Proteomes" id="UP000016480"/>
    </source>
</evidence>
<feature type="region of interest" description="Disordered" evidence="2">
    <location>
        <begin position="89"/>
        <end position="110"/>
    </location>
</feature>
<dbReference type="SMART" id="SM01234">
    <property type="entry name" value="Haemolytic"/>
    <property type="match status" value="1"/>
</dbReference>
<name>A0A8T0C443_9GAMM</name>
<keyword evidence="1" id="KW-0472">Membrane</keyword>
<dbReference type="PANTHER" id="PTHR33383:SF1">
    <property type="entry name" value="MEMBRANE PROTEIN INSERTION EFFICIENCY FACTOR-RELATED"/>
    <property type="match status" value="1"/>
</dbReference>
<comment type="subcellular location">
    <subcellularLocation>
        <location evidence="1">Cell membrane</location>
        <topology evidence="1">Peripheral membrane protein</topology>
        <orientation evidence="1">Cytoplasmic side</orientation>
    </subcellularLocation>
</comment>
<dbReference type="GO" id="GO:0005886">
    <property type="term" value="C:plasma membrane"/>
    <property type="evidence" value="ECO:0007669"/>
    <property type="project" value="UniProtKB-SubCell"/>
</dbReference>
<evidence type="ECO:0000256" key="1">
    <source>
        <dbReference type="HAMAP-Rule" id="MF_00386"/>
    </source>
</evidence>